<dbReference type="OrthoDB" id="10044229at2759"/>
<dbReference type="GO" id="GO:0005179">
    <property type="term" value="F:hormone activity"/>
    <property type="evidence" value="ECO:0007669"/>
    <property type="project" value="InterPro"/>
</dbReference>
<evidence type="ECO:0000256" key="1">
    <source>
        <dbReference type="ARBA" id="ARBA00022685"/>
    </source>
</evidence>
<sequence length="111" mass="12496">NGDGQQQQSNGYLTFKEANIFAKKQLKRFQQKNPLHHHRSDNLAVINGLSGSDLINSDNNNHHDGSGGLMAVRQQQQRNKRGISDECCHGLDGCSWEEYAEYCPANVRLRS</sequence>
<organism evidence="4 5">
    <name type="scientific">Euroglyphus maynei</name>
    <name type="common">Mayne's house dust mite</name>
    <dbReference type="NCBI Taxonomy" id="6958"/>
    <lineage>
        <taxon>Eukaryota</taxon>
        <taxon>Metazoa</taxon>
        <taxon>Ecdysozoa</taxon>
        <taxon>Arthropoda</taxon>
        <taxon>Chelicerata</taxon>
        <taxon>Arachnida</taxon>
        <taxon>Acari</taxon>
        <taxon>Acariformes</taxon>
        <taxon>Sarcoptiformes</taxon>
        <taxon>Astigmata</taxon>
        <taxon>Psoroptidia</taxon>
        <taxon>Analgoidea</taxon>
        <taxon>Pyroglyphidae</taxon>
        <taxon>Pyroglyphinae</taxon>
        <taxon>Euroglyphus</taxon>
    </lineage>
</organism>
<dbReference type="SUPFAM" id="SSF56994">
    <property type="entry name" value="Insulin-like"/>
    <property type="match status" value="1"/>
</dbReference>
<evidence type="ECO:0000259" key="3">
    <source>
        <dbReference type="Pfam" id="PF00049"/>
    </source>
</evidence>
<dbReference type="GO" id="GO:0005576">
    <property type="term" value="C:extracellular region"/>
    <property type="evidence" value="ECO:0007669"/>
    <property type="project" value="InterPro"/>
</dbReference>
<keyword evidence="5" id="KW-1185">Reference proteome</keyword>
<dbReference type="AlphaFoldDB" id="A0A1Y3B7L5"/>
<proteinExistence type="predicted"/>
<evidence type="ECO:0000313" key="5">
    <source>
        <dbReference type="Proteomes" id="UP000194236"/>
    </source>
</evidence>
<gene>
    <name evidence="4" type="ORF">BLA29_007813</name>
</gene>
<reference evidence="4 5" key="1">
    <citation type="submission" date="2017-03" db="EMBL/GenBank/DDBJ databases">
        <title>Genome Survey of Euroglyphus maynei.</title>
        <authorList>
            <person name="Arlian L.G."/>
            <person name="Morgan M.S."/>
            <person name="Rider S.D."/>
        </authorList>
    </citation>
    <scope>NUCLEOTIDE SEQUENCE [LARGE SCALE GENOMIC DNA]</scope>
    <source>
        <strain evidence="4">Arlian Lab</strain>
        <tissue evidence="4">Whole body</tissue>
    </source>
</reference>
<keyword evidence="1" id="KW-0165">Cleavage on pair of basic residues</keyword>
<dbReference type="Gene3D" id="1.10.100.10">
    <property type="entry name" value="Insulin-like"/>
    <property type="match status" value="1"/>
</dbReference>
<keyword evidence="2" id="KW-0732">Signal</keyword>
<dbReference type="Proteomes" id="UP000194236">
    <property type="component" value="Unassembled WGS sequence"/>
</dbReference>
<feature type="non-terminal residue" evidence="4">
    <location>
        <position position="1"/>
    </location>
</feature>
<name>A0A1Y3B7L5_EURMA</name>
<dbReference type="Pfam" id="PF00049">
    <property type="entry name" value="Insulin"/>
    <property type="match status" value="1"/>
</dbReference>
<dbReference type="InterPro" id="IPR016179">
    <property type="entry name" value="Insulin-like"/>
</dbReference>
<evidence type="ECO:0000313" key="4">
    <source>
        <dbReference type="EMBL" id="OTF76034.1"/>
    </source>
</evidence>
<evidence type="ECO:0000256" key="2">
    <source>
        <dbReference type="ARBA" id="ARBA00022729"/>
    </source>
</evidence>
<feature type="domain" description="Insulin-like" evidence="3">
    <location>
        <begin position="50"/>
        <end position="103"/>
    </location>
</feature>
<comment type="caution">
    <text evidence="4">The sequence shown here is derived from an EMBL/GenBank/DDBJ whole genome shotgun (WGS) entry which is preliminary data.</text>
</comment>
<protein>
    <recommendedName>
        <fullName evidence="3">Insulin-like domain-containing protein</fullName>
    </recommendedName>
</protein>
<accession>A0A1Y3B7L5</accession>
<dbReference type="EMBL" id="MUJZ01039354">
    <property type="protein sequence ID" value="OTF76034.1"/>
    <property type="molecule type" value="Genomic_DNA"/>
</dbReference>
<dbReference type="InterPro" id="IPR036438">
    <property type="entry name" value="Insulin-like_sf"/>
</dbReference>